<dbReference type="EMBL" id="CP064939">
    <property type="protein sequence ID" value="QPH38604.1"/>
    <property type="molecule type" value="Genomic_DNA"/>
</dbReference>
<dbReference type="GO" id="GO:0019684">
    <property type="term" value="P:photosynthesis, light reaction"/>
    <property type="evidence" value="ECO:0007669"/>
    <property type="project" value="InterPro"/>
</dbReference>
<accession>A0A7U3Q4U7</accession>
<proteinExistence type="predicted"/>
<dbReference type="Proteomes" id="UP000594759">
    <property type="component" value="Chromosome"/>
</dbReference>
<dbReference type="InterPro" id="IPR011033">
    <property type="entry name" value="PRC_barrel-like_sf"/>
</dbReference>
<dbReference type="SUPFAM" id="SSF50346">
    <property type="entry name" value="PRC-barrel domain"/>
    <property type="match status" value="1"/>
</dbReference>
<dbReference type="KEGG" id="pex:IZT61_16165"/>
<dbReference type="InterPro" id="IPR014747">
    <property type="entry name" value="Bac_photo_RC_H_C"/>
</dbReference>
<keyword evidence="2" id="KW-1185">Reference proteome</keyword>
<protein>
    <submittedName>
        <fullName evidence="1">PRC-barrel domain-containing protein</fullName>
    </submittedName>
</protein>
<organism evidence="1 2">
    <name type="scientific">Pedobacter endophyticus</name>
    <dbReference type="NCBI Taxonomy" id="2789740"/>
    <lineage>
        <taxon>Bacteria</taxon>
        <taxon>Pseudomonadati</taxon>
        <taxon>Bacteroidota</taxon>
        <taxon>Sphingobacteriia</taxon>
        <taxon>Sphingobacteriales</taxon>
        <taxon>Sphingobacteriaceae</taxon>
        <taxon>Pedobacter</taxon>
    </lineage>
</organism>
<sequence>MNEENKDLYYLEELPDFKVAKENPDVRGWNVLDKDERKVGTVDSLLVSKSAKRVVYLDVLVNESVIAAGHEVYGAQVAGVHEFLNKAGEDHLILPIGMVTIDEAYKIIRSKKITHDTFASTKRFSKGIAINRDYELSVHGTFVPGFPEKTIPEAKNFYDREEFLAY</sequence>
<evidence type="ECO:0000313" key="2">
    <source>
        <dbReference type="Proteomes" id="UP000594759"/>
    </source>
</evidence>
<reference evidence="1 2" key="1">
    <citation type="submission" date="2020-11" db="EMBL/GenBank/DDBJ databases">
        <title>Pedobacter endophytica, an endophytic bacteria isolated form Carex pumila.</title>
        <authorList>
            <person name="Peng Y."/>
            <person name="Jiang L."/>
            <person name="Lee J."/>
        </authorList>
    </citation>
    <scope>NUCLEOTIDE SEQUENCE [LARGE SCALE GENOMIC DNA]</scope>
    <source>
        <strain evidence="1 2">JBR3-12</strain>
    </source>
</reference>
<evidence type="ECO:0000313" key="1">
    <source>
        <dbReference type="EMBL" id="QPH38604.1"/>
    </source>
</evidence>
<dbReference type="AlphaFoldDB" id="A0A7U3Q4U7"/>
<dbReference type="GO" id="GO:0030077">
    <property type="term" value="C:plasma membrane light-harvesting complex"/>
    <property type="evidence" value="ECO:0007669"/>
    <property type="project" value="InterPro"/>
</dbReference>
<gene>
    <name evidence="1" type="ORF">IZT61_16165</name>
</gene>
<name>A0A7U3Q4U7_9SPHI</name>
<dbReference type="RefSeq" id="WP_196098081.1">
    <property type="nucleotide sequence ID" value="NZ_CP064939.1"/>
</dbReference>
<dbReference type="Gene3D" id="3.90.50.10">
    <property type="entry name" value="Photosynthetic Reaction Center, subunit H, domain 2"/>
    <property type="match status" value="1"/>
</dbReference>